<evidence type="ECO:0000313" key="3">
    <source>
        <dbReference type="Proteomes" id="UP000232491"/>
    </source>
</evidence>
<keyword evidence="1" id="KW-0472">Membrane</keyword>
<evidence type="ECO:0000256" key="1">
    <source>
        <dbReference type="SAM" id="Phobius"/>
    </source>
</evidence>
<dbReference type="RefSeq" id="WP_157826249.1">
    <property type="nucleotide sequence ID" value="NZ_CP021558.1"/>
</dbReference>
<keyword evidence="1" id="KW-1133">Transmembrane helix</keyword>
<name>A0A2K9BA16_BIFBR</name>
<keyword evidence="1" id="KW-0812">Transmembrane</keyword>
<dbReference type="EMBL" id="CP021558">
    <property type="protein sequence ID" value="AUE03243.1"/>
    <property type="molecule type" value="Genomic_DNA"/>
</dbReference>
<sequence>MSAKTDRERERFADDTDKWAGPAGIIAIIALGLAPIVLLAEWAMSLI</sequence>
<protein>
    <submittedName>
        <fullName evidence="2">Uncharacterized protein</fullName>
    </submittedName>
</protein>
<feature type="transmembrane region" description="Helical" evidence="1">
    <location>
        <begin position="20"/>
        <end position="40"/>
    </location>
</feature>
<reference evidence="2 3" key="1">
    <citation type="submission" date="2017-05" db="EMBL/GenBank/DDBJ databases">
        <title>Comparative genomics and methylome analysis of the gut commensal Bifidobacterium breve.</title>
        <authorList>
            <person name="Bottacini F."/>
            <person name="Morrissey R."/>
            <person name="Roberts R.J."/>
            <person name="James K."/>
            <person name="van Breen J."/>
            <person name="Egan M."/>
            <person name="Lambert J."/>
            <person name="van Limpt K."/>
            <person name="Stanton C."/>
            <person name="Knol J."/>
            <person name="O' Connell Motherway M."/>
            <person name="van Sinderen D."/>
        </authorList>
    </citation>
    <scope>NUCLEOTIDE SEQUENCE [LARGE SCALE GENOMIC DNA]</scope>
    <source>
        <strain evidence="2 3">215W447a</strain>
    </source>
</reference>
<gene>
    <name evidence="2" type="ORF">BB215W447A_1227</name>
</gene>
<proteinExistence type="predicted"/>
<accession>A0A2K9BA16</accession>
<dbReference type="Proteomes" id="UP000232491">
    <property type="component" value="Chromosome"/>
</dbReference>
<organism evidence="2 3">
    <name type="scientific">Bifidobacterium breve</name>
    <dbReference type="NCBI Taxonomy" id="1685"/>
    <lineage>
        <taxon>Bacteria</taxon>
        <taxon>Bacillati</taxon>
        <taxon>Actinomycetota</taxon>
        <taxon>Actinomycetes</taxon>
        <taxon>Bifidobacteriales</taxon>
        <taxon>Bifidobacteriaceae</taxon>
        <taxon>Bifidobacterium</taxon>
    </lineage>
</organism>
<evidence type="ECO:0000313" key="2">
    <source>
        <dbReference type="EMBL" id="AUE03243.1"/>
    </source>
</evidence>
<dbReference type="AlphaFoldDB" id="A0A2K9BA16"/>